<keyword evidence="2" id="KW-1185">Reference proteome</keyword>
<dbReference type="Proteomes" id="UP001324185">
    <property type="component" value="Chromosome"/>
</dbReference>
<dbReference type="EMBL" id="CP140158">
    <property type="protein sequence ID" value="WQG85484.1"/>
    <property type="molecule type" value="Genomic_DNA"/>
</dbReference>
<sequence length="153" mass="17291">MKTVNLNEAAALLNKRPATIKAWFAKGCPVIKKGNQKKEWVISIADVMDWKEKEAKKEHEAKQDEPLSWEARKQKADAELAEIKTAKAKGEVALLDEIERQYNEAAHEIKARLRQIPSRAAPQLLGVKTEKEIKVILLDEIDEALLSIAKDEL</sequence>
<name>A0ABZ0X542_9GAMM</name>
<dbReference type="RefSeq" id="WP_018623468.1">
    <property type="nucleotide sequence ID" value="NZ_CP140158.1"/>
</dbReference>
<gene>
    <name evidence="1" type="ORF">SR900_01060</name>
</gene>
<organism evidence="1 2">
    <name type="scientific">Kangiella aquimarina</name>
    <dbReference type="NCBI Taxonomy" id="261965"/>
    <lineage>
        <taxon>Bacteria</taxon>
        <taxon>Pseudomonadati</taxon>
        <taxon>Pseudomonadota</taxon>
        <taxon>Gammaproteobacteria</taxon>
        <taxon>Kangiellales</taxon>
        <taxon>Kangiellaceae</taxon>
        <taxon>Kangiella</taxon>
    </lineage>
</organism>
<reference evidence="1 2" key="1">
    <citation type="submission" date="2023-11" db="EMBL/GenBank/DDBJ databases">
        <title>MicrobeMod: A computational toolkit for identifying prokaryotic methylation and restriction-modification with nanopore sequencing.</title>
        <authorList>
            <person name="Crits-Christoph A."/>
            <person name="Kang S.C."/>
            <person name="Lee H."/>
            <person name="Ostrov N."/>
        </authorList>
    </citation>
    <scope>NUCLEOTIDE SEQUENCE [LARGE SCALE GENOMIC DNA]</scope>
    <source>
        <strain evidence="1 2">DSMZ 16071</strain>
    </source>
</reference>
<evidence type="ECO:0000313" key="1">
    <source>
        <dbReference type="EMBL" id="WQG85484.1"/>
    </source>
</evidence>
<dbReference type="InterPro" id="IPR036388">
    <property type="entry name" value="WH-like_DNA-bd_sf"/>
</dbReference>
<dbReference type="SUPFAM" id="SSF46955">
    <property type="entry name" value="Putative DNA-binding domain"/>
    <property type="match status" value="1"/>
</dbReference>
<evidence type="ECO:0000313" key="2">
    <source>
        <dbReference type="Proteomes" id="UP001324185"/>
    </source>
</evidence>
<accession>A0ABZ0X542</accession>
<protein>
    <submittedName>
        <fullName evidence="1">Terminase small subunit</fullName>
    </submittedName>
</protein>
<dbReference type="Gene3D" id="1.10.10.10">
    <property type="entry name" value="Winged helix-like DNA-binding domain superfamily/Winged helix DNA-binding domain"/>
    <property type="match status" value="1"/>
</dbReference>
<dbReference type="InterPro" id="IPR009061">
    <property type="entry name" value="DNA-bd_dom_put_sf"/>
</dbReference>
<proteinExistence type="predicted"/>